<evidence type="ECO:0000313" key="3">
    <source>
        <dbReference type="Proteomes" id="UP000183200"/>
    </source>
</evidence>
<dbReference type="RefSeq" id="WP_074608373.1">
    <property type="nucleotide sequence ID" value="NZ_FNGY01000005.1"/>
</dbReference>
<keyword evidence="1" id="KW-0732">Signal</keyword>
<dbReference type="OrthoDB" id="674697at2"/>
<evidence type="ECO:0000313" key="2">
    <source>
        <dbReference type="EMBL" id="SDM85303.1"/>
    </source>
</evidence>
<reference evidence="3" key="1">
    <citation type="submission" date="2016-10" db="EMBL/GenBank/DDBJ databases">
        <authorList>
            <person name="Varghese N."/>
            <person name="Submissions S."/>
        </authorList>
    </citation>
    <scope>NUCLEOTIDE SEQUENCE [LARGE SCALE GENOMIC DNA]</scope>
    <source>
        <strain evidence="3">DSM 19110</strain>
    </source>
</reference>
<proteinExistence type="predicted"/>
<feature type="chain" id="PRO_5010310816" evidence="1">
    <location>
        <begin position="21"/>
        <end position="176"/>
    </location>
</feature>
<dbReference type="AlphaFoldDB" id="A0A1G9WM22"/>
<gene>
    <name evidence="2" type="ORF">SAMN05421820_105208</name>
</gene>
<keyword evidence="3" id="KW-1185">Reference proteome</keyword>
<accession>A0A1G9WM22</accession>
<sequence length="176" mass="18573">MKKILLSVALFCATLMTVNAQVATGTTATRTQNMKIVIKEVFDLALTPGTLQTISFDALANYDAAGGIELAAANTVNYKANHLWKVTAIANAPEFTYASTANSKVADLSPMPTSVLQIRKTGGTYQALPPSTGAAITVASGTRGTGNFTLDYKAVPGYTYQTGEYTVGVIYTMTNQ</sequence>
<dbReference type="EMBL" id="FNGY01000005">
    <property type="protein sequence ID" value="SDM85303.1"/>
    <property type="molecule type" value="Genomic_DNA"/>
</dbReference>
<dbReference type="Proteomes" id="UP000183200">
    <property type="component" value="Unassembled WGS sequence"/>
</dbReference>
<protein>
    <submittedName>
        <fullName evidence="2">Uncharacterized protein</fullName>
    </submittedName>
</protein>
<name>A0A1G9WM22_9SPHI</name>
<feature type="signal peptide" evidence="1">
    <location>
        <begin position="1"/>
        <end position="20"/>
    </location>
</feature>
<evidence type="ECO:0000256" key="1">
    <source>
        <dbReference type="SAM" id="SignalP"/>
    </source>
</evidence>
<organism evidence="2 3">
    <name type="scientific">Pedobacter steynii</name>
    <dbReference type="NCBI Taxonomy" id="430522"/>
    <lineage>
        <taxon>Bacteria</taxon>
        <taxon>Pseudomonadati</taxon>
        <taxon>Bacteroidota</taxon>
        <taxon>Sphingobacteriia</taxon>
        <taxon>Sphingobacteriales</taxon>
        <taxon>Sphingobacteriaceae</taxon>
        <taxon>Pedobacter</taxon>
    </lineage>
</organism>